<feature type="non-terminal residue" evidence="1">
    <location>
        <position position="1"/>
    </location>
</feature>
<organism evidence="1">
    <name type="scientific">marine sediment metagenome</name>
    <dbReference type="NCBI Taxonomy" id="412755"/>
    <lineage>
        <taxon>unclassified sequences</taxon>
        <taxon>metagenomes</taxon>
        <taxon>ecological metagenomes</taxon>
    </lineage>
</organism>
<sequence>RPEFALLMLDFPTVEDGARGVFFIHKAVESSASEVKWTAAAFSV</sequence>
<comment type="caution">
    <text evidence="1">The sequence shown here is derived from an EMBL/GenBank/DDBJ whole genome shotgun (WGS) entry which is preliminary data.</text>
</comment>
<reference evidence="1" key="1">
    <citation type="journal article" date="2014" name="Front. Microbiol.">
        <title>High frequency of phylogenetically diverse reductive dehalogenase-homologous genes in deep subseafloor sedimentary metagenomes.</title>
        <authorList>
            <person name="Kawai M."/>
            <person name="Futagami T."/>
            <person name="Toyoda A."/>
            <person name="Takaki Y."/>
            <person name="Nishi S."/>
            <person name="Hori S."/>
            <person name="Arai W."/>
            <person name="Tsubouchi T."/>
            <person name="Morono Y."/>
            <person name="Uchiyama I."/>
            <person name="Ito T."/>
            <person name="Fujiyama A."/>
            <person name="Inagaki F."/>
            <person name="Takami H."/>
        </authorList>
    </citation>
    <scope>NUCLEOTIDE SEQUENCE</scope>
    <source>
        <strain evidence="1">Expedition CK06-06</strain>
    </source>
</reference>
<protein>
    <submittedName>
        <fullName evidence="1">Uncharacterized protein</fullName>
    </submittedName>
</protein>
<evidence type="ECO:0000313" key="1">
    <source>
        <dbReference type="EMBL" id="GAH75633.1"/>
    </source>
</evidence>
<gene>
    <name evidence="1" type="ORF">S03H2_42276</name>
</gene>
<proteinExistence type="predicted"/>
<dbReference type="AlphaFoldDB" id="X1K0L3"/>
<name>X1K0L3_9ZZZZ</name>
<accession>X1K0L3</accession>
<dbReference type="EMBL" id="BARU01026306">
    <property type="protein sequence ID" value="GAH75633.1"/>
    <property type="molecule type" value="Genomic_DNA"/>
</dbReference>